<evidence type="ECO:0000313" key="7">
    <source>
        <dbReference type="EMBL" id="TQL70539.1"/>
    </source>
</evidence>
<feature type="transmembrane region" description="Helical" evidence="6">
    <location>
        <begin position="151"/>
        <end position="176"/>
    </location>
</feature>
<reference evidence="7 8" key="1">
    <citation type="submission" date="2019-06" db="EMBL/GenBank/DDBJ databases">
        <title>Sequencing the genomes of 1000 actinobacteria strains.</title>
        <authorList>
            <person name="Klenk H.-P."/>
        </authorList>
    </citation>
    <scope>NUCLEOTIDE SEQUENCE [LARGE SCALE GENOMIC DNA]</scope>
    <source>
        <strain evidence="7 8">DSM 25218</strain>
    </source>
</reference>
<keyword evidence="8" id="KW-1185">Reference proteome</keyword>
<gene>
    <name evidence="7" type="ORF">FB381_4477</name>
</gene>
<dbReference type="PANTHER" id="PTHR30086:SF20">
    <property type="entry name" value="ARGININE EXPORTER PROTEIN ARGO-RELATED"/>
    <property type="match status" value="1"/>
</dbReference>
<keyword evidence="4 6" id="KW-1133">Transmembrane helix</keyword>
<feature type="transmembrane region" description="Helical" evidence="6">
    <location>
        <begin position="39"/>
        <end position="62"/>
    </location>
</feature>
<keyword evidence="2" id="KW-1003">Cell membrane</keyword>
<evidence type="ECO:0000256" key="1">
    <source>
        <dbReference type="ARBA" id="ARBA00004651"/>
    </source>
</evidence>
<evidence type="ECO:0000256" key="3">
    <source>
        <dbReference type="ARBA" id="ARBA00022692"/>
    </source>
</evidence>
<dbReference type="PIRSF" id="PIRSF006324">
    <property type="entry name" value="LeuE"/>
    <property type="match status" value="1"/>
</dbReference>
<dbReference type="InterPro" id="IPR001123">
    <property type="entry name" value="LeuE-type"/>
</dbReference>
<evidence type="ECO:0000256" key="2">
    <source>
        <dbReference type="ARBA" id="ARBA00022475"/>
    </source>
</evidence>
<dbReference type="AlphaFoldDB" id="A0A543AD78"/>
<comment type="caution">
    <text evidence="7">The sequence shown here is derived from an EMBL/GenBank/DDBJ whole genome shotgun (WGS) entry which is preliminary data.</text>
</comment>
<evidence type="ECO:0000256" key="4">
    <source>
        <dbReference type="ARBA" id="ARBA00022989"/>
    </source>
</evidence>
<dbReference type="Proteomes" id="UP000320209">
    <property type="component" value="Unassembled WGS sequence"/>
</dbReference>
<dbReference type="EMBL" id="VFOV01000001">
    <property type="protein sequence ID" value="TQL70539.1"/>
    <property type="molecule type" value="Genomic_DNA"/>
</dbReference>
<dbReference type="RefSeq" id="WP_246088333.1">
    <property type="nucleotide sequence ID" value="NZ_VFOV01000001.1"/>
</dbReference>
<evidence type="ECO:0000256" key="5">
    <source>
        <dbReference type="ARBA" id="ARBA00023136"/>
    </source>
</evidence>
<dbReference type="Pfam" id="PF01810">
    <property type="entry name" value="LysE"/>
    <property type="match status" value="1"/>
</dbReference>
<comment type="subcellular location">
    <subcellularLocation>
        <location evidence="1">Cell membrane</location>
        <topology evidence="1">Multi-pass membrane protein</topology>
    </subcellularLocation>
</comment>
<keyword evidence="5 6" id="KW-0472">Membrane</keyword>
<proteinExistence type="predicted"/>
<evidence type="ECO:0000313" key="8">
    <source>
        <dbReference type="Proteomes" id="UP000320209"/>
    </source>
</evidence>
<keyword evidence="3 6" id="KW-0812">Transmembrane</keyword>
<protein>
    <submittedName>
        <fullName evidence="7">Threonine/homoserine/homoserine lactone efflux protein</fullName>
    </submittedName>
</protein>
<accession>A0A543AD78</accession>
<dbReference type="GO" id="GO:0015171">
    <property type="term" value="F:amino acid transmembrane transporter activity"/>
    <property type="evidence" value="ECO:0007669"/>
    <property type="project" value="TreeGrafter"/>
</dbReference>
<dbReference type="GO" id="GO:0005886">
    <property type="term" value="C:plasma membrane"/>
    <property type="evidence" value="ECO:0007669"/>
    <property type="project" value="UniProtKB-SubCell"/>
</dbReference>
<sequence>MHLVVGFLLLSALLSAVPGPSVLLETSRAITRGRRSAMWIVFGNALGGMVLLALVLAGLGAIVATSAQLFLVLKIVGAAYLLWLGIAAIRSGLSAPDEQHLDAADELPARRGAAVRQGFAVGVANPKSIVSLMAVLPQFVDLDLGNPTLQMLIIGLAGGLAQVGIETIWVVAAGTLRSWFQRRPVRIRYLKAAGGVAMIGLAGKLAVAR</sequence>
<name>A0A543AD78_9ACTN</name>
<evidence type="ECO:0000256" key="6">
    <source>
        <dbReference type="SAM" id="Phobius"/>
    </source>
</evidence>
<feature type="transmembrane region" description="Helical" evidence="6">
    <location>
        <begin position="188"/>
        <end position="207"/>
    </location>
</feature>
<organism evidence="7 8">
    <name type="scientific">Nocardioides albertanoniae</name>
    <dbReference type="NCBI Taxonomy" id="1175486"/>
    <lineage>
        <taxon>Bacteria</taxon>
        <taxon>Bacillati</taxon>
        <taxon>Actinomycetota</taxon>
        <taxon>Actinomycetes</taxon>
        <taxon>Propionibacteriales</taxon>
        <taxon>Nocardioidaceae</taxon>
        <taxon>Nocardioides</taxon>
    </lineage>
</organism>
<feature type="transmembrane region" description="Helical" evidence="6">
    <location>
        <begin position="69"/>
        <end position="89"/>
    </location>
</feature>
<dbReference type="PANTHER" id="PTHR30086">
    <property type="entry name" value="ARGININE EXPORTER PROTEIN ARGO"/>
    <property type="match status" value="1"/>
</dbReference>